<evidence type="ECO:0000256" key="1">
    <source>
        <dbReference type="PROSITE-ProRule" id="PRU00042"/>
    </source>
</evidence>
<evidence type="ECO:0000259" key="2">
    <source>
        <dbReference type="PROSITE" id="PS50157"/>
    </source>
</evidence>
<evidence type="ECO:0000313" key="3">
    <source>
        <dbReference type="EMBL" id="SOQ48365.1"/>
    </source>
</evidence>
<accession>A0A2H1W5J4</accession>
<dbReference type="GO" id="GO:0008270">
    <property type="term" value="F:zinc ion binding"/>
    <property type="evidence" value="ECO:0007669"/>
    <property type="project" value="UniProtKB-KW"/>
</dbReference>
<dbReference type="PROSITE" id="PS00028">
    <property type="entry name" value="ZINC_FINGER_C2H2_1"/>
    <property type="match status" value="2"/>
</dbReference>
<dbReference type="AlphaFoldDB" id="A0A2H1W5J4"/>
<reference evidence="3" key="1">
    <citation type="submission" date="2016-07" db="EMBL/GenBank/DDBJ databases">
        <authorList>
            <person name="Bretaudeau A."/>
        </authorList>
    </citation>
    <scope>NUCLEOTIDE SEQUENCE</scope>
    <source>
        <strain evidence="3">Rice</strain>
        <tissue evidence="3">Whole body</tissue>
    </source>
</reference>
<name>A0A2H1W5J4_SPOFR</name>
<dbReference type="InterPro" id="IPR013087">
    <property type="entry name" value="Znf_C2H2_type"/>
</dbReference>
<gene>
    <name evidence="3" type="ORF">SFRICE_015406</name>
</gene>
<protein>
    <submittedName>
        <fullName evidence="3">SFRICE_015406</fullName>
    </submittedName>
</protein>
<proteinExistence type="predicted"/>
<keyword evidence="1" id="KW-0862">Zinc</keyword>
<sequence>MMGENYPISAPALGDTRGSVRLLLKTTSFLILLFFPEPGNLLAIMRSKAISISSDSDDDVPLKMVSIIGSKDPNSYESLRQRSPEACEFCERISKDRYSSLIHNVKHIIIPLLKQNIIQCTVCLHSFTSEADLFSHSVKKHPNVPISNFLVKDSNVSQFNETSITNVKQINGRSNNMLNETLVPDSGVPIQSRLVFEEDDPVTIHCSQVLNDLTTDCKVNIEVFNITDDDDFTSRSIHYNELMKPGVYRCKKCAKSFPLRFEAIVHEATHIKIENAQISLCVICKQYLVGGTKVLRHHYLTFHKDSIEGGCEKTDLDYLPKFFDENIEGKWVFGSKILSLCDLCFSFCRNKSTMNYEFVKSLCEVGKRYECEKCGLKYFEIKLVKRSVKKRNGTHSAVPPGWGRGRPLKFRAPSRSVLSFAHHLAPRHTGDARSRRIISWTFLGPRTESEFCCPIRD</sequence>
<keyword evidence="1" id="KW-0863">Zinc-finger</keyword>
<dbReference type="PROSITE" id="PS50157">
    <property type="entry name" value="ZINC_FINGER_C2H2_2"/>
    <property type="match status" value="1"/>
</dbReference>
<organism evidence="3">
    <name type="scientific">Spodoptera frugiperda</name>
    <name type="common">Fall armyworm</name>
    <dbReference type="NCBI Taxonomy" id="7108"/>
    <lineage>
        <taxon>Eukaryota</taxon>
        <taxon>Metazoa</taxon>
        <taxon>Ecdysozoa</taxon>
        <taxon>Arthropoda</taxon>
        <taxon>Hexapoda</taxon>
        <taxon>Insecta</taxon>
        <taxon>Pterygota</taxon>
        <taxon>Neoptera</taxon>
        <taxon>Endopterygota</taxon>
        <taxon>Lepidoptera</taxon>
        <taxon>Glossata</taxon>
        <taxon>Ditrysia</taxon>
        <taxon>Noctuoidea</taxon>
        <taxon>Noctuidae</taxon>
        <taxon>Amphipyrinae</taxon>
        <taxon>Spodoptera</taxon>
    </lineage>
</organism>
<keyword evidence="1" id="KW-0479">Metal-binding</keyword>
<dbReference type="EMBL" id="ODYU01006486">
    <property type="protein sequence ID" value="SOQ48365.1"/>
    <property type="molecule type" value="Genomic_DNA"/>
</dbReference>
<dbReference type="SMART" id="SM00355">
    <property type="entry name" value="ZnF_C2H2"/>
    <property type="match status" value="3"/>
</dbReference>
<feature type="domain" description="C2H2-type" evidence="2">
    <location>
        <begin position="248"/>
        <end position="270"/>
    </location>
</feature>